<comment type="similarity">
    <text evidence="1">Belongs to the glycosyl hydrolase 16 family.</text>
</comment>
<dbReference type="RefSeq" id="WP_169409589.1">
    <property type="nucleotide sequence ID" value="NZ_JAAXKZ010000001.1"/>
</dbReference>
<dbReference type="GO" id="GO:0004553">
    <property type="term" value="F:hydrolase activity, hydrolyzing O-glycosyl compounds"/>
    <property type="evidence" value="ECO:0007669"/>
    <property type="project" value="InterPro"/>
</dbReference>
<gene>
    <name evidence="4" type="ORF">HF519_00505</name>
</gene>
<dbReference type="InterPro" id="IPR013320">
    <property type="entry name" value="ConA-like_dom_sf"/>
</dbReference>
<feature type="compositionally biased region" description="Pro residues" evidence="2">
    <location>
        <begin position="35"/>
        <end position="49"/>
    </location>
</feature>
<dbReference type="InterPro" id="IPR000757">
    <property type="entry name" value="Beta-glucanase-like"/>
</dbReference>
<dbReference type="EMBL" id="JAAXKZ010000001">
    <property type="protein sequence ID" value="NMH90100.1"/>
    <property type="molecule type" value="Genomic_DNA"/>
</dbReference>
<dbReference type="PANTHER" id="PTHR10963">
    <property type="entry name" value="GLYCOSYL HYDROLASE-RELATED"/>
    <property type="match status" value="1"/>
</dbReference>
<dbReference type="Pfam" id="PF00722">
    <property type="entry name" value="Glyco_hydro_16"/>
    <property type="match status" value="1"/>
</dbReference>
<evidence type="ECO:0000256" key="1">
    <source>
        <dbReference type="ARBA" id="ARBA00006865"/>
    </source>
</evidence>
<dbReference type="GO" id="GO:0005975">
    <property type="term" value="P:carbohydrate metabolic process"/>
    <property type="evidence" value="ECO:0007669"/>
    <property type="project" value="InterPro"/>
</dbReference>
<evidence type="ECO:0000256" key="2">
    <source>
        <dbReference type="SAM" id="MobiDB-lite"/>
    </source>
</evidence>
<dbReference type="PANTHER" id="PTHR10963:SF55">
    <property type="entry name" value="GLYCOSIDE HYDROLASE FAMILY 16 PROTEIN"/>
    <property type="match status" value="1"/>
</dbReference>
<feature type="region of interest" description="Disordered" evidence="2">
    <location>
        <begin position="16"/>
        <end position="55"/>
    </location>
</feature>
<dbReference type="CDD" id="cd00413">
    <property type="entry name" value="Glyco_hydrolase_16"/>
    <property type="match status" value="1"/>
</dbReference>
<reference evidence="4 5" key="1">
    <citation type="submission" date="2020-04" db="EMBL/GenBank/DDBJ databases">
        <authorList>
            <person name="Klaysubun C."/>
            <person name="Duangmal K."/>
            <person name="Lipun K."/>
        </authorList>
    </citation>
    <scope>NUCLEOTIDE SEQUENCE [LARGE SCALE GENOMIC DNA]</scope>
    <source>
        <strain evidence="4 5">DSM 45300</strain>
    </source>
</reference>
<dbReference type="InterPro" id="IPR050546">
    <property type="entry name" value="Glycosyl_Hydrlase_16"/>
</dbReference>
<keyword evidence="4" id="KW-0378">Hydrolase</keyword>
<proteinExistence type="inferred from homology"/>
<dbReference type="Proteomes" id="UP000586918">
    <property type="component" value="Unassembled WGS sequence"/>
</dbReference>
<evidence type="ECO:0000313" key="4">
    <source>
        <dbReference type="EMBL" id="NMH90100.1"/>
    </source>
</evidence>
<evidence type="ECO:0000313" key="5">
    <source>
        <dbReference type="Proteomes" id="UP000586918"/>
    </source>
</evidence>
<comment type="caution">
    <text evidence="4">The sequence shown here is derived from an EMBL/GenBank/DDBJ whole genome shotgun (WGS) entry which is preliminary data.</text>
</comment>
<dbReference type="AlphaFoldDB" id="A0A848DBF7"/>
<protein>
    <submittedName>
        <fullName evidence="4">Glycoside hydrolase family 16 protein</fullName>
    </submittedName>
</protein>
<keyword evidence="5" id="KW-1185">Reference proteome</keyword>
<sequence>MVIATVIATVVRTTASEPAPGLSPTLVSQDATQAAPPPDPAPPATPPDGPENGVQAANAHGWELIGGDEFNGGLSDKWNRYDGPGHADAGRRSPAAVGVRGDALVISGDATGTTGGMAWSESRRYGKWEMRAKFPAGDRQYHPVLLLWPTEVEWPLGGEIDFAETTSASKDVSFFLHHGPDNAKESARKKIDITRWHNYAVEWTPQGITGYIDGKRWFASTDPDTLPPGPMHPAIQLDYVPGDGSPKPTEMFVDWMRIYA</sequence>
<organism evidence="4 5">
    <name type="scientific">Pseudonocardia bannensis</name>
    <dbReference type="NCBI Taxonomy" id="630973"/>
    <lineage>
        <taxon>Bacteria</taxon>
        <taxon>Bacillati</taxon>
        <taxon>Actinomycetota</taxon>
        <taxon>Actinomycetes</taxon>
        <taxon>Pseudonocardiales</taxon>
        <taxon>Pseudonocardiaceae</taxon>
        <taxon>Pseudonocardia</taxon>
    </lineage>
</organism>
<evidence type="ECO:0000259" key="3">
    <source>
        <dbReference type="PROSITE" id="PS51762"/>
    </source>
</evidence>
<dbReference type="Gene3D" id="2.60.120.200">
    <property type="match status" value="1"/>
</dbReference>
<feature type="domain" description="GH16" evidence="3">
    <location>
        <begin position="30"/>
        <end position="260"/>
    </location>
</feature>
<dbReference type="SUPFAM" id="SSF49899">
    <property type="entry name" value="Concanavalin A-like lectins/glucanases"/>
    <property type="match status" value="1"/>
</dbReference>
<name>A0A848DBF7_9PSEU</name>
<dbReference type="PROSITE" id="PS51762">
    <property type="entry name" value="GH16_2"/>
    <property type="match status" value="1"/>
</dbReference>
<accession>A0A848DBF7</accession>